<evidence type="ECO:0000313" key="1">
    <source>
        <dbReference type="EMBL" id="JAD46260.1"/>
    </source>
</evidence>
<proteinExistence type="predicted"/>
<protein>
    <submittedName>
        <fullName evidence="1">Uncharacterized protein</fullName>
    </submittedName>
</protein>
<reference evidence="1" key="1">
    <citation type="submission" date="2014-09" db="EMBL/GenBank/DDBJ databases">
        <authorList>
            <person name="Magalhaes I.L.F."/>
            <person name="Oliveira U."/>
            <person name="Santos F.R."/>
            <person name="Vidigal T.H.D.A."/>
            <person name="Brescovit A.D."/>
            <person name="Santos A.J."/>
        </authorList>
    </citation>
    <scope>NUCLEOTIDE SEQUENCE</scope>
    <source>
        <tissue evidence="1">Shoot tissue taken approximately 20 cm above the soil surface</tissue>
    </source>
</reference>
<organism evidence="1">
    <name type="scientific">Arundo donax</name>
    <name type="common">Giant reed</name>
    <name type="synonym">Donax arundinaceus</name>
    <dbReference type="NCBI Taxonomy" id="35708"/>
    <lineage>
        <taxon>Eukaryota</taxon>
        <taxon>Viridiplantae</taxon>
        <taxon>Streptophyta</taxon>
        <taxon>Embryophyta</taxon>
        <taxon>Tracheophyta</taxon>
        <taxon>Spermatophyta</taxon>
        <taxon>Magnoliopsida</taxon>
        <taxon>Liliopsida</taxon>
        <taxon>Poales</taxon>
        <taxon>Poaceae</taxon>
        <taxon>PACMAD clade</taxon>
        <taxon>Arundinoideae</taxon>
        <taxon>Arundineae</taxon>
        <taxon>Arundo</taxon>
    </lineage>
</organism>
<dbReference type="EMBL" id="GBRH01251635">
    <property type="protein sequence ID" value="JAD46260.1"/>
    <property type="molecule type" value="Transcribed_RNA"/>
</dbReference>
<name>A0A0A9ABA1_ARUDO</name>
<accession>A0A0A9ABA1</accession>
<sequence>MHILFLTRKQRKCLCKLSNKVHIGFITKFATYPYLTLDMAILGCHSNMNKVP</sequence>
<reference evidence="1" key="2">
    <citation type="journal article" date="2015" name="Data Brief">
        <title>Shoot transcriptome of the giant reed, Arundo donax.</title>
        <authorList>
            <person name="Barrero R.A."/>
            <person name="Guerrero F.D."/>
            <person name="Moolhuijzen P."/>
            <person name="Goolsby J.A."/>
            <person name="Tidwell J."/>
            <person name="Bellgard S.E."/>
            <person name="Bellgard M.I."/>
        </authorList>
    </citation>
    <scope>NUCLEOTIDE SEQUENCE</scope>
    <source>
        <tissue evidence="1">Shoot tissue taken approximately 20 cm above the soil surface</tissue>
    </source>
</reference>
<dbReference type="AlphaFoldDB" id="A0A0A9ABA1"/>